<keyword evidence="3" id="KW-1185">Reference proteome</keyword>
<dbReference type="OrthoDB" id="5327538at2759"/>
<accession>A0A6A6BMH7</accession>
<dbReference type="AlphaFoldDB" id="A0A6A6BMH7"/>
<reference evidence="2" key="1">
    <citation type="journal article" date="2020" name="Stud. Mycol.">
        <title>101 Dothideomycetes genomes: a test case for predicting lifestyles and emergence of pathogens.</title>
        <authorList>
            <person name="Haridas S."/>
            <person name="Albert R."/>
            <person name="Binder M."/>
            <person name="Bloem J."/>
            <person name="Labutti K."/>
            <person name="Salamov A."/>
            <person name="Andreopoulos B."/>
            <person name="Baker S."/>
            <person name="Barry K."/>
            <person name="Bills G."/>
            <person name="Bluhm B."/>
            <person name="Cannon C."/>
            <person name="Castanera R."/>
            <person name="Culley D."/>
            <person name="Daum C."/>
            <person name="Ezra D."/>
            <person name="Gonzalez J."/>
            <person name="Henrissat B."/>
            <person name="Kuo A."/>
            <person name="Liang C."/>
            <person name="Lipzen A."/>
            <person name="Lutzoni F."/>
            <person name="Magnuson J."/>
            <person name="Mondo S."/>
            <person name="Nolan M."/>
            <person name="Ohm R."/>
            <person name="Pangilinan J."/>
            <person name="Park H.-J."/>
            <person name="Ramirez L."/>
            <person name="Alfaro M."/>
            <person name="Sun H."/>
            <person name="Tritt A."/>
            <person name="Yoshinaga Y."/>
            <person name="Zwiers L.-H."/>
            <person name="Turgeon B."/>
            <person name="Goodwin S."/>
            <person name="Spatafora J."/>
            <person name="Crous P."/>
            <person name="Grigoriev I."/>
        </authorList>
    </citation>
    <scope>NUCLEOTIDE SEQUENCE</scope>
    <source>
        <strain evidence="2">CBS 121167</strain>
    </source>
</reference>
<dbReference type="InterPro" id="IPR051935">
    <property type="entry name" value="HSDL2"/>
</dbReference>
<evidence type="ECO:0000313" key="2">
    <source>
        <dbReference type="EMBL" id="KAF2145322.1"/>
    </source>
</evidence>
<dbReference type="PANTHER" id="PTHR42808:SF4">
    <property type="entry name" value="SHORT CHAIN DEHYDROGENASE"/>
    <property type="match status" value="1"/>
</dbReference>
<dbReference type="EMBL" id="ML995477">
    <property type="protein sequence ID" value="KAF2145322.1"/>
    <property type="molecule type" value="Genomic_DNA"/>
</dbReference>
<dbReference type="InterPro" id="IPR002347">
    <property type="entry name" value="SDR_fam"/>
</dbReference>
<proteinExistence type="predicted"/>
<dbReference type="PANTHER" id="PTHR42808">
    <property type="entry name" value="HYDROXYSTEROID DEHYDROGENASE-LIKE PROTEIN 2"/>
    <property type="match status" value="1"/>
</dbReference>
<feature type="compositionally biased region" description="Basic and acidic residues" evidence="1">
    <location>
        <begin position="299"/>
        <end position="316"/>
    </location>
</feature>
<sequence>MAEARPVALVIGASRGIGRQIAIDLAKAGYVVIAAAKSTSDPAALSVFPPDPNSASSTISTVAAEITQQGNACIAMAVDVRSTESIIALFADVAARFHRLDALVYNAGAIWWAPVAKTSIKRFKLLQSVNIDGLYSSLQAALPLFERAGWRCRVVVVCPPIYSRFFRGKAAYAVGKVGMSVLVKGLAMDWERDGKNEMAISGIWPAVAIESAATQRFTSKDANERAELRTAAVFSDAVVAVLEAEPAVTNGQLFTDEDFLREHRGVADFDRYNVVPGSKPRRIMPKKFPVLTVEEQDDEGKRVDSTAMDQKRLSKL</sequence>
<dbReference type="PRINTS" id="PR00081">
    <property type="entry name" value="GDHRDH"/>
</dbReference>
<evidence type="ECO:0008006" key="4">
    <source>
        <dbReference type="Google" id="ProtNLM"/>
    </source>
</evidence>
<feature type="region of interest" description="Disordered" evidence="1">
    <location>
        <begin position="294"/>
        <end position="316"/>
    </location>
</feature>
<dbReference type="SUPFAM" id="SSF51735">
    <property type="entry name" value="NAD(P)-binding Rossmann-fold domains"/>
    <property type="match status" value="1"/>
</dbReference>
<dbReference type="Proteomes" id="UP000799438">
    <property type="component" value="Unassembled WGS sequence"/>
</dbReference>
<dbReference type="GeneID" id="54292636"/>
<protein>
    <recommendedName>
        <fullName evidence="4">Short chain dehydrogenase</fullName>
    </recommendedName>
</protein>
<dbReference type="Pfam" id="PF00106">
    <property type="entry name" value="adh_short"/>
    <property type="match status" value="2"/>
</dbReference>
<dbReference type="InterPro" id="IPR036291">
    <property type="entry name" value="NAD(P)-bd_dom_sf"/>
</dbReference>
<dbReference type="RefSeq" id="XP_033401034.1">
    <property type="nucleotide sequence ID" value="XM_033535142.1"/>
</dbReference>
<evidence type="ECO:0000256" key="1">
    <source>
        <dbReference type="SAM" id="MobiDB-lite"/>
    </source>
</evidence>
<organism evidence="2 3">
    <name type="scientific">Aplosporella prunicola CBS 121167</name>
    <dbReference type="NCBI Taxonomy" id="1176127"/>
    <lineage>
        <taxon>Eukaryota</taxon>
        <taxon>Fungi</taxon>
        <taxon>Dikarya</taxon>
        <taxon>Ascomycota</taxon>
        <taxon>Pezizomycotina</taxon>
        <taxon>Dothideomycetes</taxon>
        <taxon>Dothideomycetes incertae sedis</taxon>
        <taxon>Botryosphaeriales</taxon>
        <taxon>Aplosporellaceae</taxon>
        <taxon>Aplosporella</taxon>
    </lineage>
</organism>
<gene>
    <name evidence="2" type="ORF">K452DRAFT_118408</name>
</gene>
<evidence type="ECO:0000313" key="3">
    <source>
        <dbReference type="Proteomes" id="UP000799438"/>
    </source>
</evidence>
<name>A0A6A6BMH7_9PEZI</name>
<dbReference type="Gene3D" id="3.40.50.720">
    <property type="entry name" value="NAD(P)-binding Rossmann-like Domain"/>
    <property type="match status" value="1"/>
</dbReference>